<comment type="caution">
    <text evidence="3">The sequence shown here is derived from an EMBL/GenBank/DDBJ whole genome shotgun (WGS) entry which is preliminary data.</text>
</comment>
<feature type="domain" description="DOT1" evidence="2">
    <location>
        <begin position="128"/>
        <end position="194"/>
    </location>
</feature>
<dbReference type="Proteomes" id="UP000694044">
    <property type="component" value="Unassembled WGS sequence"/>
</dbReference>
<dbReference type="GO" id="GO:0031151">
    <property type="term" value="F:histone H3K79 methyltransferase activity"/>
    <property type="evidence" value="ECO:0007669"/>
    <property type="project" value="InterPro"/>
</dbReference>
<feature type="compositionally biased region" description="Basic and acidic residues" evidence="1">
    <location>
        <begin position="28"/>
        <end position="46"/>
    </location>
</feature>
<proteinExistence type="predicted"/>
<feature type="region of interest" description="Disordered" evidence="1">
    <location>
        <begin position="1"/>
        <end position="96"/>
    </location>
</feature>
<organism evidence="3 4">
    <name type="scientific">Phytophthora pseudosyringae</name>
    <dbReference type="NCBI Taxonomy" id="221518"/>
    <lineage>
        <taxon>Eukaryota</taxon>
        <taxon>Sar</taxon>
        <taxon>Stramenopiles</taxon>
        <taxon>Oomycota</taxon>
        <taxon>Peronosporomycetes</taxon>
        <taxon>Peronosporales</taxon>
        <taxon>Peronosporaceae</taxon>
        <taxon>Phytophthora</taxon>
    </lineage>
</organism>
<feature type="compositionally biased region" description="Gly residues" evidence="1">
    <location>
        <begin position="70"/>
        <end position="82"/>
    </location>
</feature>
<evidence type="ECO:0000313" key="3">
    <source>
        <dbReference type="EMBL" id="KAG7392244.1"/>
    </source>
</evidence>
<gene>
    <name evidence="3" type="ORF">PHYPSEUDO_001348</name>
</gene>
<evidence type="ECO:0000313" key="4">
    <source>
        <dbReference type="Proteomes" id="UP000694044"/>
    </source>
</evidence>
<keyword evidence="4" id="KW-1185">Reference proteome</keyword>
<dbReference type="Pfam" id="PF08123">
    <property type="entry name" value="DOT1"/>
    <property type="match status" value="1"/>
</dbReference>
<reference evidence="3" key="1">
    <citation type="submission" date="2021-02" db="EMBL/GenBank/DDBJ databases">
        <authorList>
            <person name="Palmer J.M."/>
        </authorList>
    </citation>
    <scope>NUCLEOTIDE SEQUENCE</scope>
    <source>
        <strain evidence="3">SCRP734</strain>
    </source>
</reference>
<dbReference type="AlphaFoldDB" id="A0A8T1WIP6"/>
<accession>A0A8T1WIP6</accession>
<sequence>MRRGPGDRSGVGLPPPHRVFKGDQPVVADRRGQGARQGHDDQRDTLAPRAAGAGDSSEGTADHAVAAGRGAPGRGARGGRGGRVASSTSAAVVRSSSLNPGQAVEAVASIIEGIRANDVRQQADHKYTNAGDVLPSVVSTILDSVGPFREADVFLDVGAGVGNILAQVALTTDVKMCIGVELRRDLVGLGQGCIQQQLKHYPRLGKVLLELAEV</sequence>
<dbReference type="InterPro" id="IPR025789">
    <property type="entry name" value="DOT1_dom"/>
</dbReference>
<dbReference type="OrthoDB" id="129465at2759"/>
<feature type="compositionally biased region" description="Low complexity" evidence="1">
    <location>
        <begin position="83"/>
        <end position="96"/>
    </location>
</feature>
<evidence type="ECO:0000259" key="2">
    <source>
        <dbReference type="Pfam" id="PF08123"/>
    </source>
</evidence>
<name>A0A8T1WIP6_9STRA</name>
<protein>
    <recommendedName>
        <fullName evidence="2">DOT1 domain-containing protein</fullName>
    </recommendedName>
</protein>
<dbReference type="EMBL" id="JAGDFM010000012">
    <property type="protein sequence ID" value="KAG7392244.1"/>
    <property type="molecule type" value="Genomic_DNA"/>
</dbReference>
<evidence type="ECO:0000256" key="1">
    <source>
        <dbReference type="SAM" id="MobiDB-lite"/>
    </source>
</evidence>